<keyword evidence="2" id="KW-0472">Membrane</keyword>
<proteinExistence type="predicted"/>
<dbReference type="AlphaFoldDB" id="A0A1F7Z319"/>
<name>A0A1F7Z319_9BACT</name>
<dbReference type="Gene3D" id="3.40.50.1820">
    <property type="entry name" value="alpha/beta hydrolase"/>
    <property type="match status" value="1"/>
</dbReference>
<dbReference type="InterPro" id="IPR029058">
    <property type="entry name" value="AB_hydrolase_fold"/>
</dbReference>
<dbReference type="PANTHER" id="PTHR22946">
    <property type="entry name" value="DIENELACTONE HYDROLASE DOMAIN-CONTAINING PROTEIN-RELATED"/>
    <property type="match status" value="1"/>
</dbReference>
<evidence type="ECO:0000259" key="3">
    <source>
        <dbReference type="Pfam" id="PF12146"/>
    </source>
</evidence>
<evidence type="ECO:0000313" key="4">
    <source>
        <dbReference type="EMBL" id="OGM33982.1"/>
    </source>
</evidence>
<dbReference type="InterPro" id="IPR050261">
    <property type="entry name" value="FrsA_esterase"/>
</dbReference>
<evidence type="ECO:0000256" key="2">
    <source>
        <dbReference type="SAM" id="Phobius"/>
    </source>
</evidence>
<evidence type="ECO:0000256" key="1">
    <source>
        <dbReference type="ARBA" id="ARBA00022801"/>
    </source>
</evidence>
<keyword evidence="1" id="KW-0378">Hydrolase</keyword>
<dbReference type="Proteomes" id="UP000177169">
    <property type="component" value="Unassembled WGS sequence"/>
</dbReference>
<dbReference type="EMBL" id="MGGR01000010">
    <property type="protein sequence ID" value="OGM33982.1"/>
    <property type="molecule type" value="Genomic_DNA"/>
</dbReference>
<feature type="domain" description="Serine aminopeptidase S33" evidence="3">
    <location>
        <begin position="118"/>
        <end position="214"/>
    </location>
</feature>
<comment type="caution">
    <text evidence="4">The sequence shown here is derived from an EMBL/GenBank/DDBJ whole genome shotgun (WGS) entry which is preliminary data.</text>
</comment>
<keyword evidence="2" id="KW-0812">Transmembrane</keyword>
<feature type="transmembrane region" description="Helical" evidence="2">
    <location>
        <begin position="7"/>
        <end position="27"/>
    </location>
</feature>
<dbReference type="PANTHER" id="PTHR22946:SF9">
    <property type="entry name" value="POLYKETIDE TRANSFERASE AF380"/>
    <property type="match status" value="1"/>
</dbReference>
<gene>
    <name evidence="4" type="ORF">A3D01_03555</name>
</gene>
<organism evidence="4 5">
    <name type="scientific">Candidatus Woesebacteria bacterium RIFCSPHIGHO2_02_FULL_39_13</name>
    <dbReference type="NCBI Taxonomy" id="1802505"/>
    <lineage>
        <taxon>Bacteria</taxon>
        <taxon>Candidatus Woeseibacteriota</taxon>
    </lineage>
</organism>
<dbReference type="Pfam" id="PF12146">
    <property type="entry name" value="Hydrolase_4"/>
    <property type="match status" value="1"/>
</dbReference>
<dbReference type="SUPFAM" id="SSF53474">
    <property type="entry name" value="alpha/beta-Hydrolases"/>
    <property type="match status" value="1"/>
</dbReference>
<protein>
    <recommendedName>
        <fullName evidence="3">Serine aminopeptidase S33 domain-containing protein</fullName>
    </recommendedName>
</protein>
<sequence>MRKNFRGFAVTFLIVIFAILAIGYLFLEKDVDKRFVQPVIENISKVNKEPTPTPFAFQEMTIPYLRSKTYLSSLGEMQKVRENPNYTSFLTSYNSDGFKVYGLLTKPRGEMPKDGYPAVVFIHGYIPPENYQTKVNYASYVDYLAKNGFVIFKIDLRGHGNSEGEPGGGYYSGDYVIDTLNAVSALRNSDFVNPDNIGLWGHSMAGNIVLRSFVADLKIPAVVVWAGAGFTYSDLQEYRIEDTSYRPPPSDSERAKERQKLRDMYGNFDPNNWFWKQVPATNYLDGVTGAVQLNHSKDDNVVSIEYSRNLNSILNQANIRHELNEYAAGGHNLSGITFNQAMQKTVEFFMNNLSSG</sequence>
<keyword evidence="2" id="KW-1133">Transmembrane helix</keyword>
<evidence type="ECO:0000313" key="5">
    <source>
        <dbReference type="Proteomes" id="UP000177169"/>
    </source>
</evidence>
<accession>A0A1F7Z319</accession>
<reference evidence="4 5" key="1">
    <citation type="journal article" date="2016" name="Nat. Commun.">
        <title>Thousands of microbial genomes shed light on interconnected biogeochemical processes in an aquifer system.</title>
        <authorList>
            <person name="Anantharaman K."/>
            <person name="Brown C.T."/>
            <person name="Hug L.A."/>
            <person name="Sharon I."/>
            <person name="Castelle C.J."/>
            <person name="Probst A.J."/>
            <person name="Thomas B.C."/>
            <person name="Singh A."/>
            <person name="Wilkins M.J."/>
            <person name="Karaoz U."/>
            <person name="Brodie E.L."/>
            <person name="Williams K.H."/>
            <person name="Hubbard S.S."/>
            <person name="Banfield J.F."/>
        </authorList>
    </citation>
    <scope>NUCLEOTIDE SEQUENCE [LARGE SCALE GENOMIC DNA]</scope>
</reference>
<dbReference type="STRING" id="1802505.A3D01_03555"/>
<dbReference type="GO" id="GO:0052689">
    <property type="term" value="F:carboxylic ester hydrolase activity"/>
    <property type="evidence" value="ECO:0007669"/>
    <property type="project" value="UniProtKB-ARBA"/>
</dbReference>
<dbReference type="InterPro" id="IPR022742">
    <property type="entry name" value="Hydrolase_4"/>
</dbReference>